<evidence type="ECO:0000256" key="1">
    <source>
        <dbReference type="ARBA" id="ARBA00008390"/>
    </source>
</evidence>
<dbReference type="Gene3D" id="2.40.128.20">
    <property type="match status" value="1"/>
</dbReference>
<reference evidence="2" key="2">
    <citation type="submission" date="2025-09" db="UniProtKB">
        <authorList>
            <consortium name="Ensembl"/>
        </authorList>
    </citation>
    <scope>IDENTIFICATION</scope>
</reference>
<name>A0A3Q0RDU9_AMPCI</name>
<dbReference type="InterPro" id="IPR012674">
    <property type="entry name" value="Calycin"/>
</dbReference>
<reference evidence="2" key="1">
    <citation type="submission" date="2025-08" db="UniProtKB">
        <authorList>
            <consortium name="Ensembl"/>
        </authorList>
    </citation>
    <scope>IDENTIFICATION</scope>
</reference>
<dbReference type="SUPFAM" id="SSF50814">
    <property type="entry name" value="Lipocalins"/>
    <property type="match status" value="1"/>
</dbReference>
<dbReference type="PRINTS" id="PR00178">
    <property type="entry name" value="FATTYACIDBP"/>
</dbReference>
<dbReference type="AlphaFoldDB" id="A0A3Q0RDU9"/>
<dbReference type="Proteomes" id="UP000261340">
    <property type="component" value="Unplaced"/>
</dbReference>
<dbReference type="InterPro" id="IPR031259">
    <property type="entry name" value="ILBP"/>
</dbReference>
<dbReference type="GeneTree" id="ENSGT00940000157139"/>
<dbReference type="InterPro" id="IPR000463">
    <property type="entry name" value="Fatty_acid-bd"/>
</dbReference>
<dbReference type="PANTHER" id="PTHR11955">
    <property type="entry name" value="FATTY ACID BINDING PROTEIN"/>
    <property type="match status" value="1"/>
</dbReference>
<protein>
    <submittedName>
        <fullName evidence="2">Fatty acid binding protein 6</fullName>
    </submittedName>
</protein>
<sequence>MAFTGKYELESQENYAEFLEAVGLLNAKTDYKVVTEVLQDGNNFTWTQTTPNWTWSNKFIVGQECELNTMRGSKFKAPVTMEGGKISVQFPEYHFTAEIIDDKLVMICVTPGEKGVTFKRINKRI</sequence>
<comment type="similarity">
    <text evidence="1">Belongs to the calycin superfamily. Fatty-acid binding protein (FABP) family.</text>
</comment>
<dbReference type="STRING" id="61819.ENSACIP00000007150"/>
<proteinExistence type="inferred from homology"/>
<dbReference type="Ensembl" id="ENSACIT00000007364.1">
    <property type="protein sequence ID" value="ENSACIP00000007150.1"/>
    <property type="gene ID" value="ENSACIG00000005612.1"/>
</dbReference>
<dbReference type="Pfam" id="PF14651">
    <property type="entry name" value="Lipocalin_7"/>
    <property type="match status" value="1"/>
</dbReference>
<dbReference type="GO" id="GO:0008289">
    <property type="term" value="F:lipid binding"/>
    <property type="evidence" value="ECO:0007669"/>
    <property type="project" value="InterPro"/>
</dbReference>
<accession>A0A3Q0RDU9</accession>
<evidence type="ECO:0000313" key="3">
    <source>
        <dbReference type="Proteomes" id="UP000261340"/>
    </source>
</evidence>
<organism evidence="2 3">
    <name type="scientific">Amphilophus citrinellus</name>
    <name type="common">Midas cichlid</name>
    <name type="synonym">Cichlasoma citrinellum</name>
    <dbReference type="NCBI Taxonomy" id="61819"/>
    <lineage>
        <taxon>Eukaryota</taxon>
        <taxon>Metazoa</taxon>
        <taxon>Chordata</taxon>
        <taxon>Craniata</taxon>
        <taxon>Vertebrata</taxon>
        <taxon>Euteleostomi</taxon>
        <taxon>Actinopterygii</taxon>
        <taxon>Neopterygii</taxon>
        <taxon>Teleostei</taxon>
        <taxon>Neoteleostei</taxon>
        <taxon>Acanthomorphata</taxon>
        <taxon>Ovalentaria</taxon>
        <taxon>Cichlomorphae</taxon>
        <taxon>Cichliformes</taxon>
        <taxon>Cichlidae</taxon>
        <taxon>New World cichlids</taxon>
        <taxon>Cichlasomatinae</taxon>
        <taxon>Heroini</taxon>
        <taxon>Amphilophus</taxon>
    </lineage>
</organism>
<dbReference type="OMA" id="TQTIPGW"/>
<evidence type="ECO:0000313" key="2">
    <source>
        <dbReference type="Ensembl" id="ENSACIP00000007150.1"/>
    </source>
</evidence>
<keyword evidence="3" id="KW-1185">Reference proteome</keyword>